<feature type="region of interest" description="Disordered" evidence="1">
    <location>
        <begin position="1"/>
        <end position="21"/>
    </location>
</feature>
<dbReference type="Proteomes" id="UP000246132">
    <property type="component" value="Unassembled WGS sequence"/>
</dbReference>
<evidence type="ECO:0000313" key="3">
    <source>
        <dbReference type="Proteomes" id="UP000246132"/>
    </source>
</evidence>
<feature type="compositionally biased region" description="Low complexity" evidence="1">
    <location>
        <begin position="1"/>
        <end position="13"/>
    </location>
</feature>
<gene>
    <name evidence="2" type="ORF">DEM25_009240</name>
</gene>
<proteinExistence type="predicted"/>
<feature type="region of interest" description="Disordered" evidence="1">
    <location>
        <begin position="40"/>
        <end position="60"/>
    </location>
</feature>
<comment type="caution">
    <text evidence="2">The sequence shown here is derived from an EMBL/GenBank/DDBJ whole genome shotgun (WGS) entry which is preliminary data.</text>
</comment>
<name>A0A3A8AAB6_9HYPH</name>
<reference evidence="2 3" key="1">
    <citation type="journal article" date="2018" name="Int. J. Syst. Bacteriol.">
        <title>Oceaniradius stylonemae gen. nov., sp. nov., isolated from a red alga, Stylonema cornu-cervi.</title>
        <authorList>
            <person name="Jeong S."/>
        </authorList>
    </citation>
    <scope>NUCLEOTIDE SEQUENCE [LARGE SCALE GENOMIC DNA]</scope>
    <source>
        <strain evidence="2 3">StC1</strain>
    </source>
</reference>
<keyword evidence="3" id="KW-1185">Reference proteome</keyword>
<dbReference type="EMBL" id="QFWV02000005">
    <property type="protein sequence ID" value="RKF06825.1"/>
    <property type="molecule type" value="Genomic_DNA"/>
</dbReference>
<sequence>MAAALVAGTATAASGPRHDASIDQAAAERIALRMGTMRGSIEPGASPVTTPDAMPTHSVQSSSPAILPALVPFSGPAFALFHEPIARPLPDRQVRIVYGGSLIVAAAEGW</sequence>
<organism evidence="2 3">
    <name type="scientific">Oceaniradius stylonematis</name>
    <dbReference type="NCBI Taxonomy" id="2184161"/>
    <lineage>
        <taxon>Bacteria</taxon>
        <taxon>Pseudomonadati</taxon>
        <taxon>Pseudomonadota</taxon>
        <taxon>Alphaproteobacteria</taxon>
        <taxon>Hyphomicrobiales</taxon>
        <taxon>Ahrensiaceae</taxon>
        <taxon>Oceaniradius</taxon>
    </lineage>
</organism>
<evidence type="ECO:0000313" key="2">
    <source>
        <dbReference type="EMBL" id="RKF06825.1"/>
    </source>
</evidence>
<protein>
    <submittedName>
        <fullName evidence="2">Uncharacterized protein</fullName>
    </submittedName>
</protein>
<dbReference type="AlphaFoldDB" id="A0A3A8AAB6"/>
<accession>A0A3A8AAB6</accession>
<evidence type="ECO:0000256" key="1">
    <source>
        <dbReference type="SAM" id="MobiDB-lite"/>
    </source>
</evidence>